<name>A0A4D5ZCL0_9CAUD</name>
<keyword evidence="3" id="KW-1185">Reference proteome</keyword>
<dbReference type="EMBL" id="MK552140">
    <property type="protein sequence ID" value="QBX06785.1"/>
    <property type="molecule type" value="Genomic_DNA"/>
</dbReference>
<evidence type="ECO:0000256" key="1">
    <source>
        <dbReference type="SAM" id="Phobius"/>
    </source>
</evidence>
<keyword evidence="1" id="KW-1133">Transmembrane helix</keyword>
<keyword evidence="1" id="KW-0812">Transmembrane</keyword>
<accession>A0A4D5ZCL0</accession>
<sequence>MKDKDVVLWIWAVVAAIIVCSALDHLGVAL</sequence>
<protein>
    <submittedName>
        <fullName evidence="2">Uncharacterized protein</fullName>
    </submittedName>
</protein>
<evidence type="ECO:0000313" key="2">
    <source>
        <dbReference type="EMBL" id="QBX06785.1"/>
    </source>
</evidence>
<gene>
    <name evidence="2" type="ORF">BcepSaruman_372</name>
</gene>
<feature type="transmembrane region" description="Helical" evidence="1">
    <location>
        <begin position="6"/>
        <end position="26"/>
    </location>
</feature>
<dbReference type="Proteomes" id="UP000296455">
    <property type="component" value="Segment"/>
</dbReference>
<proteinExistence type="predicted"/>
<keyword evidence="1" id="KW-0472">Membrane</keyword>
<reference evidence="2 3" key="1">
    <citation type="submission" date="2019-02" db="EMBL/GenBank/DDBJ databases">
        <title>Complete genome sequence of Burkholderia cenocepacia phage BcepSaruman.</title>
        <authorList>
            <person name="Park K."/>
            <person name="Liu M."/>
            <person name="Gill J."/>
        </authorList>
    </citation>
    <scope>NUCLEOTIDE SEQUENCE [LARGE SCALE GENOMIC DNA]</scope>
</reference>
<organism evidence="2 3">
    <name type="scientific">Burkholderia phage BcepSaruman</name>
    <dbReference type="NCBI Taxonomy" id="2530032"/>
    <lineage>
        <taxon>Viruses</taxon>
        <taxon>Duplodnaviria</taxon>
        <taxon>Heunggongvirae</taxon>
        <taxon>Uroviricota</taxon>
        <taxon>Caudoviricetes</taxon>
        <taxon>Sarumanvirus</taxon>
        <taxon>Sarumanvirus bcepsaruman</taxon>
    </lineage>
</organism>
<evidence type="ECO:0000313" key="3">
    <source>
        <dbReference type="Proteomes" id="UP000296455"/>
    </source>
</evidence>